<dbReference type="InterPro" id="IPR020858">
    <property type="entry name" value="Serum_albumin-like"/>
</dbReference>
<dbReference type="PRINTS" id="PR00802">
    <property type="entry name" value="SERUMALBUMIN"/>
</dbReference>
<keyword evidence="3" id="KW-0677">Repeat</keyword>
<dbReference type="Pfam" id="PF00273">
    <property type="entry name" value="Serum_albumin"/>
    <property type="match status" value="2"/>
</dbReference>
<accession>A0A1L8HVA3</accession>
<dbReference type="SUPFAM" id="SSF48552">
    <property type="entry name" value="Serum albumin-like"/>
    <property type="match status" value="2"/>
</dbReference>
<dbReference type="PANTHER" id="PTHR11385">
    <property type="entry name" value="SERUM ALBUMIN-RELATED"/>
    <property type="match status" value="1"/>
</dbReference>
<dbReference type="GO" id="GO:0005737">
    <property type="term" value="C:cytoplasm"/>
    <property type="evidence" value="ECO:0007669"/>
    <property type="project" value="TreeGrafter"/>
</dbReference>
<dbReference type="SMART" id="SM00103">
    <property type="entry name" value="ALBUMIN"/>
    <property type="match status" value="2"/>
</dbReference>
<dbReference type="OrthoDB" id="9875082at2759"/>
<dbReference type="SMR" id="A0A1L8HVA3"/>
<dbReference type="GO" id="GO:0036094">
    <property type="term" value="F:small molecule binding"/>
    <property type="evidence" value="ECO:0000318"/>
    <property type="project" value="GO_Central"/>
</dbReference>
<dbReference type="InterPro" id="IPR014760">
    <property type="entry name" value="Serum_albumin_N"/>
</dbReference>
<dbReference type="OMA" id="HESPLEC"/>
<comment type="subcellular location">
    <subcellularLocation>
        <location evidence="1">Secreted</location>
    </subcellularLocation>
</comment>
<organism evidence="5 6">
    <name type="scientific">Xenopus laevis</name>
    <name type="common">African clawed frog</name>
    <dbReference type="NCBI Taxonomy" id="8355"/>
    <lineage>
        <taxon>Eukaryota</taxon>
        <taxon>Metazoa</taxon>
        <taxon>Chordata</taxon>
        <taxon>Craniata</taxon>
        <taxon>Vertebrata</taxon>
        <taxon>Euteleostomi</taxon>
        <taxon>Amphibia</taxon>
        <taxon>Batrachia</taxon>
        <taxon>Anura</taxon>
        <taxon>Pipoidea</taxon>
        <taxon>Pipidae</taxon>
        <taxon>Xenopodinae</taxon>
        <taxon>Xenopus</taxon>
        <taxon>Xenopus</taxon>
    </lineage>
</organism>
<gene>
    <name evidence="6" type="primary">LOC121403141</name>
</gene>
<dbReference type="PANTHER" id="PTHR11385:SF17">
    <property type="entry name" value="SERUM ALBUMIN ISOFORM X1"/>
    <property type="match status" value="1"/>
</dbReference>
<dbReference type="KEGG" id="xla:121403141"/>
<reference evidence="6" key="1">
    <citation type="submission" date="2025-08" db="UniProtKB">
        <authorList>
            <consortium name="RefSeq"/>
        </authorList>
    </citation>
    <scope>IDENTIFICATION</scope>
    <source>
        <strain evidence="6">J_2021</strain>
        <tissue evidence="6">Erythrocytes</tissue>
    </source>
</reference>
<protein>
    <submittedName>
        <fullName evidence="6">Albumin-like</fullName>
    </submittedName>
</protein>
<proteinExistence type="predicted"/>
<dbReference type="Gene3D" id="1.10.246.10">
    <property type="match status" value="4"/>
</dbReference>
<dbReference type="GO" id="GO:0072562">
    <property type="term" value="C:blood microparticle"/>
    <property type="evidence" value="ECO:0007669"/>
    <property type="project" value="TreeGrafter"/>
</dbReference>
<keyword evidence="2" id="KW-0964">Secreted</keyword>
<dbReference type="InterPro" id="IPR000264">
    <property type="entry name" value="ALB/AFP/VDB"/>
</dbReference>
<dbReference type="GeneID" id="121403141"/>
<dbReference type="STRING" id="8355.A0A1L8HVA3"/>
<sequence>MQCAYLIPRKTSTFFIMNKFYYLLSFVVLQHIGISESHSDPGLHQTIGNDTNKGCELTFDTQVVFQTNALIFYSQILVKNSLEDIRSLVRSLSDFVSNCCMQDARKDCYQDKNSIFIDRVCEDPVSKSKSHDISMCCSKGHMEREQCFRAVQNGPSVKMPEIDTLVPFWTQCLEFITDQRTFMEMYIYSLSRHYRIYPPKTMAKIIFASLRTYRICCKLSTSLYCIDDVEQQNKKIKKNVTIADNNICTEYKKTGMGQTILWGIKYFTMHHPVGLMGKAAEFGTTYQKFSSQCCDETKWTSDCFLDESEVLLLQFCSKSSSAAQVACCQMNGRQRSTCLDNVADKEAQTISREIHVTSEQLCRIHSAPDGSFIMWYAYEYTRRNRNSSLDVVLKSVSELGLALKLCCQNQNKFNCLSTHLPPLRFSIPS</sequence>
<name>A0A1L8HVA3_XENLA</name>
<evidence type="ECO:0000313" key="5">
    <source>
        <dbReference type="Proteomes" id="UP000186698"/>
    </source>
</evidence>
<evidence type="ECO:0000256" key="1">
    <source>
        <dbReference type="ARBA" id="ARBA00004613"/>
    </source>
</evidence>
<dbReference type="AlphaFoldDB" id="A0A1L8HVA3"/>
<dbReference type="GO" id="GO:0031667">
    <property type="term" value="P:response to nutrient levels"/>
    <property type="evidence" value="ECO:0000318"/>
    <property type="project" value="GO_Central"/>
</dbReference>
<evidence type="ECO:0000313" key="6">
    <source>
        <dbReference type="RefSeq" id="XP_041446965.1"/>
    </source>
</evidence>
<keyword evidence="5" id="KW-1185">Reference proteome</keyword>
<dbReference type="PROSITE" id="PS51438">
    <property type="entry name" value="ALBUMIN_2"/>
    <property type="match status" value="1"/>
</dbReference>
<keyword evidence="4" id="KW-1015">Disulfide bond</keyword>
<evidence type="ECO:0000256" key="3">
    <source>
        <dbReference type="ARBA" id="ARBA00022737"/>
    </source>
</evidence>
<dbReference type="PaxDb" id="8355-A0A1L8HVA3"/>
<evidence type="ECO:0000256" key="4">
    <source>
        <dbReference type="ARBA" id="ARBA00023157"/>
    </source>
</evidence>
<evidence type="ECO:0000256" key="2">
    <source>
        <dbReference type="ARBA" id="ARBA00022525"/>
    </source>
</evidence>
<dbReference type="Proteomes" id="UP000186698">
    <property type="component" value="Chromosome 1L"/>
</dbReference>
<dbReference type="RefSeq" id="XP_041446965.1">
    <property type="nucleotide sequence ID" value="XM_041591031.1"/>
</dbReference>